<sequence length="254" mass="29188">MALTTDEWSDVIFYFEFMAPKRGFGLDVLKEPDRVPLQQKKELITKFCTEKMYMDEDEVEPTLREKYAVEGRSIRAALNIVRNWKQFLLSRLTRQNLQRGSAFRNCAVGELDASLVLWREKAANLKLNVVPNFIDNTQAGGVEMWISYKDIQHGAIPTLFALGHEFGHQTDFAIREIYPNVLKSLYADWSKDNHTSWEYYADSFAIIFLTINSGDPERLFASTEGYMGDTPDDGTHPAGFLRVNQMREAQKLAI</sequence>
<dbReference type="Proteomes" id="UP001596111">
    <property type="component" value="Unassembled WGS sequence"/>
</dbReference>
<proteinExistence type="predicted"/>
<dbReference type="EMBL" id="JBHSNG010000034">
    <property type="protein sequence ID" value="MFC5583132.1"/>
    <property type="molecule type" value="Genomic_DNA"/>
</dbReference>
<accession>A0ABW0T202</accession>
<gene>
    <name evidence="1" type="ORF">ACFPPB_18620</name>
</gene>
<organism evidence="1 2">
    <name type="scientific">Rhodanobacter terrae</name>
    <dbReference type="NCBI Taxonomy" id="418647"/>
    <lineage>
        <taxon>Bacteria</taxon>
        <taxon>Pseudomonadati</taxon>
        <taxon>Pseudomonadota</taxon>
        <taxon>Gammaproteobacteria</taxon>
        <taxon>Lysobacterales</taxon>
        <taxon>Rhodanobacteraceae</taxon>
        <taxon>Rhodanobacter</taxon>
    </lineage>
</organism>
<reference evidence="2" key="1">
    <citation type="journal article" date="2019" name="Int. J. Syst. Evol. Microbiol.">
        <title>The Global Catalogue of Microorganisms (GCM) 10K type strain sequencing project: providing services to taxonomists for standard genome sequencing and annotation.</title>
        <authorList>
            <consortium name="The Broad Institute Genomics Platform"/>
            <consortium name="The Broad Institute Genome Sequencing Center for Infectious Disease"/>
            <person name="Wu L."/>
            <person name="Ma J."/>
        </authorList>
    </citation>
    <scope>NUCLEOTIDE SEQUENCE [LARGE SCALE GENOMIC DNA]</scope>
    <source>
        <strain evidence="2">CGMCC 1.13587</strain>
    </source>
</reference>
<comment type="caution">
    <text evidence="1">The sequence shown here is derived from an EMBL/GenBank/DDBJ whole genome shotgun (WGS) entry which is preliminary data.</text>
</comment>
<name>A0ABW0T202_9GAMM</name>
<protein>
    <submittedName>
        <fullName evidence="1">Uncharacterized protein</fullName>
    </submittedName>
</protein>
<evidence type="ECO:0000313" key="2">
    <source>
        <dbReference type="Proteomes" id="UP001596111"/>
    </source>
</evidence>
<evidence type="ECO:0000313" key="1">
    <source>
        <dbReference type="EMBL" id="MFC5583132.1"/>
    </source>
</evidence>
<dbReference type="RefSeq" id="WP_377329873.1">
    <property type="nucleotide sequence ID" value="NZ_JBHSNG010000034.1"/>
</dbReference>
<keyword evidence="2" id="KW-1185">Reference proteome</keyword>